<dbReference type="InterPro" id="IPR012902">
    <property type="entry name" value="N_methyl_site"/>
</dbReference>
<evidence type="ECO:0000313" key="11">
    <source>
        <dbReference type="EMBL" id="SMH40627.1"/>
    </source>
</evidence>
<keyword evidence="8" id="KW-0178">Competence</keyword>
<dbReference type="GO" id="GO:0009986">
    <property type="term" value="C:cell surface"/>
    <property type="evidence" value="ECO:0007669"/>
    <property type="project" value="UniProtKB-SubCell"/>
</dbReference>
<proteinExistence type="inferred from homology"/>
<evidence type="ECO:0000256" key="3">
    <source>
        <dbReference type="ARBA" id="ARBA00022475"/>
    </source>
</evidence>
<keyword evidence="6 10" id="KW-1133">Transmembrane helix</keyword>
<gene>
    <name evidence="11" type="ORF">SAMN04488700_2396</name>
</gene>
<dbReference type="EMBL" id="FXBJ01000002">
    <property type="protein sequence ID" value="SMH40627.1"/>
    <property type="molecule type" value="Genomic_DNA"/>
</dbReference>
<dbReference type="GO" id="GO:0030420">
    <property type="term" value="P:establishment of competence for transformation"/>
    <property type="evidence" value="ECO:0007669"/>
    <property type="project" value="UniProtKB-KW"/>
</dbReference>
<dbReference type="PROSITE" id="PS00409">
    <property type="entry name" value="PROKAR_NTER_METHYL"/>
    <property type="match status" value="1"/>
</dbReference>
<dbReference type="SUPFAM" id="SSF54523">
    <property type="entry name" value="Pili subunits"/>
    <property type="match status" value="1"/>
</dbReference>
<comment type="subcellular location">
    <subcellularLocation>
        <location evidence="1">Cell membrane</location>
        <topology evidence="1">Single-pass membrane protein</topology>
    </subcellularLocation>
    <subcellularLocation>
        <location evidence="2">Cell surface</location>
    </subcellularLocation>
</comment>
<dbReference type="OrthoDB" id="1798043at2"/>
<evidence type="ECO:0000256" key="2">
    <source>
        <dbReference type="ARBA" id="ARBA00004241"/>
    </source>
</evidence>
<feature type="transmembrane region" description="Helical" evidence="10">
    <location>
        <begin position="12"/>
        <end position="32"/>
    </location>
</feature>
<evidence type="ECO:0000256" key="8">
    <source>
        <dbReference type="ARBA" id="ARBA00023287"/>
    </source>
</evidence>
<keyword evidence="4" id="KW-0488">Methylation</keyword>
<dbReference type="Proteomes" id="UP000193435">
    <property type="component" value="Unassembled WGS sequence"/>
</dbReference>
<dbReference type="AlphaFoldDB" id="A0A1X7NRC5"/>
<reference evidence="11 12" key="1">
    <citation type="submission" date="2017-04" db="EMBL/GenBank/DDBJ databases">
        <authorList>
            <person name="Afonso C.L."/>
            <person name="Miller P.J."/>
            <person name="Scott M.A."/>
            <person name="Spackman E."/>
            <person name="Goraichik I."/>
            <person name="Dimitrov K.M."/>
            <person name="Suarez D.L."/>
            <person name="Swayne D.E."/>
        </authorList>
    </citation>
    <scope>NUCLEOTIDE SEQUENCE [LARGE SCALE GENOMIC DNA]</scope>
    <source>
        <strain evidence="11 12">LMG26642</strain>
    </source>
</reference>
<dbReference type="InterPro" id="IPR016940">
    <property type="entry name" value="ComGC"/>
</dbReference>
<comment type="similarity">
    <text evidence="9">Belongs to the ComGC family.</text>
</comment>
<evidence type="ECO:0000256" key="7">
    <source>
        <dbReference type="ARBA" id="ARBA00023136"/>
    </source>
</evidence>
<dbReference type="RefSeq" id="WP_085560410.1">
    <property type="nucleotide sequence ID" value="NZ_FOAH01000031.1"/>
</dbReference>
<name>A0A1X7NRC5_9LACT</name>
<dbReference type="GO" id="GO:0005886">
    <property type="term" value="C:plasma membrane"/>
    <property type="evidence" value="ECO:0007669"/>
    <property type="project" value="UniProtKB-SubCell"/>
</dbReference>
<dbReference type="GO" id="GO:0015628">
    <property type="term" value="P:protein secretion by the type II secretion system"/>
    <property type="evidence" value="ECO:0007669"/>
    <property type="project" value="InterPro"/>
</dbReference>
<evidence type="ECO:0000313" key="12">
    <source>
        <dbReference type="Proteomes" id="UP000193435"/>
    </source>
</evidence>
<accession>A0A1X7NRC5</accession>
<keyword evidence="12" id="KW-1185">Reference proteome</keyword>
<evidence type="ECO:0000256" key="10">
    <source>
        <dbReference type="SAM" id="Phobius"/>
    </source>
</evidence>
<keyword evidence="3" id="KW-1003">Cell membrane</keyword>
<evidence type="ECO:0000256" key="1">
    <source>
        <dbReference type="ARBA" id="ARBA00004162"/>
    </source>
</evidence>
<organism evidence="11 12">
    <name type="scientific">Carnobacterium iners</name>
    <dbReference type="NCBI Taxonomy" id="1073423"/>
    <lineage>
        <taxon>Bacteria</taxon>
        <taxon>Bacillati</taxon>
        <taxon>Bacillota</taxon>
        <taxon>Bacilli</taxon>
        <taxon>Lactobacillales</taxon>
        <taxon>Carnobacteriaceae</taxon>
        <taxon>Carnobacterium</taxon>
    </lineage>
</organism>
<evidence type="ECO:0000256" key="9">
    <source>
        <dbReference type="ARBA" id="ARBA00043982"/>
    </source>
</evidence>
<keyword evidence="5 10" id="KW-0812">Transmembrane</keyword>
<dbReference type="InterPro" id="IPR045584">
    <property type="entry name" value="Pilin-like"/>
</dbReference>
<dbReference type="PRINTS" id="PR00813">
    <property type="entry name" value="BCTERIALGSPG"/>
</dbReference>
<dbReference type="GO" id="GO:0015627">
    <property type="term" value="C:type II protein secretion system complex"/>
    <property type="evidence" value="ECO:0007669"/>
    <property type="project" value="InterPro"/>
</dbReference>
<dbReference type="NCBIfam" id="NF040999">
    <property type="entry name" value="pilin_ComGC"/>
    <property type="match status" value="1"/>
</dbReference>
<evidence type="ECO:0000256" key="6">
    <source>
        <dbReference type="ARBA" id="ARBA00022989"/>
    </source>
</evidence>
<evidence type="ECO:0000256" key="4">
    <source>
        <dbReference type="ARBA" id="ARBA00022481"/>
    </source>
</evidence>
<dbReference type="InterPro" id="IPR000983">
    <property type="entry name" value="Bac_GSPG_pilin"/>
</dbReference>
<dbReference type="NCBIfam" id="TIGR02532">
    <property type="entry name" value="IV_pilin_GFxxxE"/>
    <property type="match status" value="1"/>
</dbReference>
<dbReference type="Gene3D" id="3.30.700.10">
    <property type="entry name" value="Glycoprotein, Type 4 Pilin"/>
    <property type="match status" value="1"/>
</dbReference>
<protein>
    <submittedName>
        <fullName evidence="11">Competence protein ComGC</fullName>
    </submittedName>
</protein>
<dbReference type="Pfam" id="PF07963">
    <property type="entry name" value="N_methyl"/>
    <property type="match status" value="1"/>
</dbReference>
<sequence>MKKLKKLNTKGFTLIEMVLVLFVISILMLLIIPNVVTQKEKVDTKGTEALVTVVQTQVELYEMELGTKATSFEMLQSKDYLNVTQVKQANTKLQMINGIVSVKNSAP</sequence>
<keyword evidence="7 10" id="KW-0472">Membrane</keyword>
<dbReference type="PIRSF" id="PIRSF029928">
    <property type="entry name" value="Late_competence_ComGC"/>
    <property type="match status" value="1"/>
</dbReference>
<evidence type="ECO:0000256" key="5">
    <source>
        <dbReference type="ARBA" id="ARBA00022692"/>
    </source>
</evidence>
<dbReference type="STRING" id="1073423.SAMN04488700_2396"/>